<gene>
    <name evidence="2" type="ORF">MNBD_GAMMA07-1114</name>
</gene>
<dbReference type="SMART" id="SM00450">
    <property type="entry name" value="RHOD"/>
    <property type="match status" value="1"/>
</dbReference>
<dbReference type="InterPro" id="IPR036873">
    <property type="entry name" value="Rhodanese-like_dom_sf"/>
</dbReference>
<dbReference type="Pfam" id="PF00581">
    <property type="entry name" value="Rhodanese"/>
    <property type="match status" value="1"/>
</dbReference>
<organism evidence="2">
    <name type="scientific">hydrothermal vent metagenome</name>
    <dbReference type="NCBI Taxonomy" id="652676"/>
    <lineage>
        <taxon>unclassified sequences</taxon>
        <taxon>metagenomes</taxon>
        <taxon>ecological metagenomes</taxon>
    </lineage>
</organism>
<name>A0A3B0WQK1_9ZZZZ</name>
<dbReference type="Gene3D" id="3.40.250.10">
    <property type="entry name" value="Rhodanese-like domain"/>
    <property type="match status" value="1"/>
</dbReference>
<proteinExistence type="predicted"/>
<dbReference type="EMBL" id="UOFF01000023">
    <property type="protein sequence ID" value="VAW53342.1"/>
    <property type="molecule type" value="Genomic_DNA"/>
</dbReference>
<dbReference type="AlphaFoldDB" id="A0A3B0WQK1"/>
<dbReference type="PROSITE" id="PS50206">
    <property type="entry name" value="RHODANESE_3"/>
    <property type="match status" value="1"/>
</dbReference>
<evidence type="ECO:0000259" key="1">
    <source>
        <dbReference type="PROSITE" id="PS50206"/>
    </source>
</evidence>
<dbReference type="SUPFAM" id="SSF52821">
    <property type="entry name" value="Rhodanese/Cell cycle control phosphatase"/>
    <property type="match status" value="1"/>
</dbReference>
<evidence type="ECO:0000313" key="2">
    <source>
        <dbReference type="EMBL" id="VAW53342.1"/>
    </source>
</evidence>
<reference evidence="2" key="1">
    <citation type="submission" date="2018-06" db="EMBL/GenBank/DDBJ databases">
        <authorList>
            <person name="Zhirakovskaya E."/>
        </authorList>
    </citation>
    <scope>NUCLEOTIDE SEQUENCE</scope>
</reference>
<dbReference type="CDD" id="cd00158">
    <property type="entry name" value="RHOD"/>
    <property type="match status" value="1"/>
</dbReference>
<feature type="domain" description="Rhodanese" evidence="1">
    <location>
        <begin position="100"/>
        <end position="234"/>
    </location>
</feature>
<protein>
    <recommendedName>
        <fullName evidence="1">Rhodanese domain-containing protein</fullName>
    </recommendedName>
</protein>
<accession>A0A3B0WQK1</accession>
<dbReference type="InterPro" id="IPR001763">
    <property type="entry name" value="Rhodanese-like_dom"/>
</dbReference>
<sequence length="234" mass="25773">MLPLSITRVIYIFIVSALPFTSAYALDVKISGTISNVETTHNGEVIRIQRIQDQNHVLTGGYTKTSRKCPPFCVQPIHVAPGVTTVGELELLDFIKTKLNNGTGVLVDARTPSWYKKGTIPGSINIPFTTFGKKSSTLVKTSGLAKLGVTMRDENDQGSFMDQMISIFSNGNNEELTRWDYSGAKDVLLWCNGIWCGQSPRAIRGLLSLGYPADKIFYYRGGMQAWQSLGLTVK</sequence>